<protein>
    <submittedName>
        <fullName evidence="4">Pathogenesis-related protein 1</fullName>
    </submittedName>
</protein>
<dbReference type="AlphaFoldDB" id="A0A8E7D535"/>
<reference evidence="4" key="1">
    <citation type="journal article" date="2021" name="BMC Ecol Evol">
        <title>Adaptive evolution of Moniliophthora PR-1 proteins towards its pathogenic lifestyle.</title>
        <authorList>
            <person name="Vasconcelos A.A."/>
            <person name="Jose J."/>
            <person name="Tokimatu P.M."/>
            <person name="Camargo A.P."/>
            <person name="Teixeira P.J.P.L."/>
            <person name="Thomazella D.P.T."/>
            <person name="do Prado P.F.V."/>
            <person name="Fiorin G.L."/>
            <person name="Costa J.L."/>
            <person name="Figueira A."/>
            <person name="Carazzolle M.F."/>
            <person name="Pereira G.A.G."/>
            <person name="Baroni R.M."/>
        </authorList>
    </citation>
    <scope>NUCLEOTIDE SEQUENCE</scope>
    <source>
        <strain evidence="4">322</strain>
    </source>
</reference>
<feature type="signal peptide" evidence="2">
    <location>
        <begin position="1"/>
        <end position="16"/>
    </location>
</feature>
<evidence type="ECO:0000256" key="1">
    <source>
        <dbReference type="SAM" id="MobiDB-lite"/>
    </source>
</evidence>
<dbReference type="InterPro" id="IPR001283">
    <property type="entry name" value="CRISP-related"/>
</dbReference>
<name>A0A8E7D535_MONPR</name>
<proteinExistence type="predicted"/>
<dbReference type="EMBL" id="MW659352">
    <property type="protein sequence ID" value="QVT77533.1"/>
    <property type="molecule type" value="Genomic_DNA"/>
</dbReference>
<dbReference type="SMART" id="SM00198">
    <property type="entry name" value="SCP"/>
    <property type="match status" value="1"/>
</dbReference>
<dbReference type="PROSITE" id="PS01009">
    <property type="entry name" value="CRISP_1"/>
    <property type="match status" value="1"/>
</dbReference>
<feature type="region of interest" description="Disordered" evidence="1">
    <location>
        <begin position="72"/>
        <end position="119"/>
    </location>
</feature>
<sequence>MIARLSFILAITFALSLLPETGVGLALQARRHSNRSMHSNRSAHKRQLCMDAECLLEKFGFSKAVDVHSGVSHKLGNPHQGQDQYQQPDQYQPQQDQYGGTDQYQPQQDQYGGPDKNSDKEIYLRMHNDLRAKHKADPLEWDDRLAAAAQQWADQCVFEHSTGQLGDLGENLSVGGGNFGARDAVQLWINEAPDHDAYGGQEVLDHYTQMVWKGSKKIGCASRSGCTGIFGDQLAVLHVCEYHPPGNVVGYIRDNVSF</sequence>
<accession>A0A8E7D535</accession>
<dbReference type="Pfam" id="PF00188">
    <property type="entry name" value="CAP"/>
    <property type="match status" value="1"/>
</dbReference>
<dbReference type="GO" id="GO:0005576">
    <property type="term" value="C:extracellular region"/>
    <property type="evidence" value="ECO:0007669"/>
    <property type="project" value="InterPro"/>
</dbReference>
<dbReference type="EMBL" id="MW659353">
    <property type="protein sequence ID" value="QVT77534.1"/>
    <property type="molecule type" value="Genomic_DNA"/>
</dbReference>
<feature type="domain" description="SCP" evidence="3">
    <location>
        <begin position="118"/>
        <end position="250"/>
    </location>
</feature>
<feature type="chain" id="PRO_5033964937" evidence="2">
    <location>
        <begin position="17"/>
        <end position="258"/>
    </location>
</feature>
<organism evidence="4">
    <name type="scientific">Moniliophthora perniciosa</name>
    <name type="common">Witches'-broom disease fungus</name>
    <name type="synonym">Marasmius perniciosus</name>
    <dbReference type="NCBI Taxonomy" id="153609"/>
    <lineage>
        <taxon>Eukaryota</taxon>
        <taxon>Fungi</taxon>
        <taxon>Dikarya</taxon>
        <taxon>Basidiomycota</taxon>
        <taxon>Agaricomycotina</taxon>
        <taxon>Agaricomycetes</taxon>
        <taxon>Agaricomycetidae</taxon>
        <taxon>Agaricales</taxon>
        <taxon>Marasmiineae</taxon>
        <taxon>Marasmiaceae</taxon>
        <taxon>Moniliophthora</taxon>
    </lineage>
</organism>
<evidence type="ECO:0000256" key="2">
    <source>
        <dbReference type="SAM" id="SignalP"/>
    </source>
</evidence>
<evidence type="ECO:0000313" key="4">
    <source>
        <dbReference type="EMBL" id="QVT77533.1"/>
    </source>
</evidence>
<dbReference type="PANTHER" id="PTHR10334">
    <property type="entry name" value="CYSTEINE-RICH SECRETORY PROTEIN-RELATED"/>
    <property type="match status" value="1"/>
</dbReference>
<reference evidence="4" key="2">
    <citation type="submission" date="2021-02" db="EMBL/GenBank/DDBJ databases">
        <authorList>
            <person name="de Vasconcelos A.A."/>
            <person name="Jose J."/>
            <person name="Tokimatu P.M."/>
            <person name="Camargo A.P."/>
            <person name="Teixeira P.J.P.L."/>
            <person name="Thomazzella D.P.T."/>
            <person name="Prado P.F.V."/>
            <person name="Fiorin G.L."/>
            <person name="Carazzolle M.F."/>
            <person name="Pereira G.A.G."/>
            <person name="Baroni R.M."/>
        </authorList>
    </citation>
    <scope>NUCLEOTIDE SEQUENCE</scope>
    <source>
        <strain evidence="4">322</strain>
    </source>
</reference>
<keyword evidence="2" id="KW-0732">Signal</keyword>
<dbReference type="InterPro" id="IPR018244">
    <property type="entry name" value="Allrgn_V5/Tpx1_CS"/>
</dbReference>
<evidence type="ECO:0000259" key="3">
    <source>
        <dbReference type="SMART" id="SM00198"/>
    </source>
</evidence>
<feature type="compositionally biased region" description="Low complexity" evidence="1">
    <location>
        <begin position="80"/>
        <end position="115"/>
    </location>
</feature>
<dbReference type="InterPro" id="IPR014044">
    <property type="entry name" value="CAP_dom"/>
</dbReference>